<evidence type="ECO:0000313" key="2">
    <source>
        <dbReference type="Proteomes" id="UP000295724"/>
    </source>
</evidence>
<dbReference type="Gene3D" id="3.10.129.10">
    <property type="entry name" value="Hotdog Thioesterase"/>
    <property type="match status" value="1"/>
</dbReference>
<keyword evidence="2" id="KW-1185">Reference proteome</keyword>
<protein>
    <submittedName>
        <fullName evidence="1">Acyl-coenzyme A thioesterase PaaI-like protein</fullName>
    </submittedName>
</protein>
<evidence type="ECO:0000313" key="1">
    <source>
        <dbReference type="EMBL" id="TDR23401.1"/>
    </source>
</evidence>
<dbReference type="OrthoDB" id="793353at2"/>
<dbReference type="InterPro" id="IPR027961">
    <property type="entry name" value="DUF4442"/>
</dbReference>
<comment type="caution">
    <text evidence="1">The sequence shown here is derived from an EMBL/GenBank/DDBJ whole genome shotgun (WGS) entry which is preliminary data.</text>
</comment>
<reference evidence="1 2" key="1">
    <citation type="submission" date="2019-03" db="EMBL/GenBank/DDBJ databases">
        <title>Genomic Encyclopedia of Type Strains, Phase IV (KMG-IV): sequencing the most valuable type-strain genomes for metagenomic binning, comparative biology and taxonomic classification.</title>
        <authorList>
            <person name="Goeker M."/>
        </authorList>
    </citation>
    <scope>NUCLEOTIDE SEQUENCE [LARGE SCALE GENOMIC DNA]</scope>
    <source>
        <strain evidence="1 2">DSM 25488</strain>
    </source>
</reference>
<gene>
    <name evidence="1" type="ORF">C8D91_0262</name>
</gene>
<dbReference type="InterPro" id="IPR029069">
    <property type="entry name" value="HotDog_dom_sf"/>
</dbReference>
<dbReference type="Proteomes" id="UP000295724">
    <property type="component" value="Unassembled WGS sequence"/>
</dbReference>
<dbReference type="SUPFAM" id="SSF54637">
    <property type="entry name" value="Thioesterase/thiol ester dehydrase-isomerase"/>
    <property type="match status" value="1"/>
</dbReference>
<proteinExistence type="predicted"/>
<accession>A0A4V3DIS5</accession>
<dbReference type="EMBL" id="SNZB01000001">
    <property type="protein sequence ID" value="TDR23401.1"/>
    <property type="molecule type" value="Genomic_DNA"/>
</dbReference>
<sequence>MPSCYNRNMNNNLESAGQNLLKTWRKLHQKPFGKFLFKQIIAKKIPYTGSIKADVQKLQPGLCEVALKFRKANTNHLNSVHALALSNLGEFTGGLAVMTGLPSHIRGIVTHISTEYLKKARGHLIAIAEVQIPEITVPKTSHTIQANIYDSDNDLVSIVTVTWLLSPKDKIQ</sequence>
<name>A0A4V3DIS5_9GAMM</name>
<dbReference type="Pfam" id="PF14539">
    <property type="entry name" value="DUF4442"/>
    <property type="match status" value="1"/>
</dbReference>
<organism evidence="1 2">
    <name type="scientific">Marinicella litoralis</name>
    <dbReference type="NCBI Taxonomy" id="644220"/>
    <lineage>
        <taxon>Bacteria</taxon>
        <taxon>Pseudomonadati</taxon>
        <taxon>Pseudomonadota</taxon>
        <taxon>Gammaproteobacteria</taxon>
        <taxon>Lysobacterales</taxon>
        <taxon>Marinicellaceae</taxon>
        <taxon>Marinicella</taxon>
    </lineage>
</organism>
<dbReference type="CDD" id="cd03443">
    <property type="entry name" value="PaaI_thioesterase"/>
    <property type="match status" value="1"/>
</dbReference>
<dbReference type="AlphaFoldDB" id="A0A4V3DIS5"/>